<comment type="caution">
    <text evidence="1">The sequence shown here is derived from an EMBL/GenBank/DDBJ whole genome shotgun (WGS) entry which is preliminary data.</text>
</comment>
<name>A0ABQ9HAA9_9NEOP</name>
<evidence type="ECO:0000313" key="1">
    <source>
        <dbReference type="EMBL" id="KAJ8881251.1"/>
    </source>
</evidence>
<gene>
    <name evidence="1" type="ORF">PR048_017727</name>
</gene>
<evidence type="ECO:0000313" key="2">
    <source>
        <dbReference type="Proteomes" id="UP001159363"/>
    </source>
</evidence>
<organism evidence="1 2">
    <name type="scientific">Dryococelus australis</name>
    <dbReference type="NCBI Taxonomy" id="614101"/>
    <lineage>
        <taxon>Eukaryota</taxon>
        <taxon>Metazoa</taxon>
        <taxon>Ecdysozoa</taxon>
        <taxon>Arthropoda</taxon>
        <taxon>Hexapoda</taxon>
        <taxon>Insecta</taxon>
        <taxon>Pterygota</taxon>
        <taxon>Neoptera</taxon>
        <taxon>Polyneoptera</taxon>
        <taxon>Phasmatodea</taxon>
        <taxon>Verophasmatodea</taxon>
        <taxon>Anareolatae</taxon>
        <taxon>Phasmatidae</taxon>
        <taxon>Eurycanthinae</taxon>
        <taxon>Dryococelus</taxon>
    </lineage>
</organism>
<reference evidence="1 2" key="1">
    <citation type="submission" date="2023-02" db="EMBL/GenBank/DDBJ databases">
        <title>LHISI_Scaffold_Assembly.</title>
        <authorList>
            <person name="Stuart O.P."/>
            <person name="Cleave R."/>
            <person name="Magrath M.J.L."/>
            <person name="Mikheyev A.S."/>
        </authorList>
    </citation>
    <scope>NUCLEOTIDE SEQUENCE [LARGE SCALE GENOMIC DNA]</scope>
    <source>
        <strain evidence="1">Daus_M_001</strain>
        <tissue evidence="1">Leg muscle</tissue>
    </source>
</reference>
<sequence length="320" mass="35321">MVVEIVLMRAMKSSVGLTQGTGISPSTISTRVHSMPESSRIADAVEEFTGVVSTSEQNSMWTCESLEHSPFERASSQLASLSTDILDGENLSCVKALQVGIAAMKQIEDLQILTFFDARIIRKVTKPSIVRHLSITPTQPRAKSVSTQSVSYVVDGGHPFIVLYSSIQQHSNKYASSIQHTLLHTTVKPMSYSMWMVEAQHERRGTFASFREGLPRGCSSGIFCVHADVIIVSTTIAEAKKGREAVLIGEDKDLLDLLVALAPPNTCLEMITPATKTNPEKIHYIGANQERMQDRAFQKSLLRLAVQRNFAHFERSSRIS</sequence>
<keyword evidence="2" id="KW-1185">Reference proteome</keyword>
<dbReference type="EMBL" id="JARBHB010000006">
    <property type="protein sequence ID" value="KAJ8881251.1"/>
    <property type="molecule type" value="Genomic_DNA"/>
</dbReference>
<dbReference type="Proteomes" id="UP001159363">
    <property type="component" value="Chromosome 5"/>
</dbReference>
<accession>A0ABQ9HAA9</accession>
<proteinExistence type="predicted"/>
<protein>
    <submittedName>
        <fullName evidence="1">Uncharacterized protein</fullName>
    </submittedName>
</protein>